<dbReference type="PROSITE" id="PS50885">
    <property type="entry name" value="HAMP"/>
    <property type="match status" value="1"/>
</dbReference>
<dbReference type="InterPro" id="IPR035919">
    <property type="entry name" value="EAL_sf"/>
</dbReference>
<dbReference type="InterPro" id="IPR000160">
    <property type="entry name" value="GGDEF_dom"/>
</dbReference>
<dbReference type="PROSITE" id="PS50887">
    <property type="entry name" value="GGDEF"/>
    <property type="match status" value="1"/>
</dbReference>
<feature type="domain" description="HAMP" evidence="5">
    <location>
        <begin position="365"/>
        <end position="416"/>
    </location>
</feature>
<dbReference type="NCBIfam" id="TIGR00254">
    <property type="entry name" value="GGDEF"/>
    <property type="match status" value="1"/>
</dbReference>
<dbReference type="CDD" id="cd01948">
    <property type="entry name" value="EAL"/>
    <property type="match status" value="1"/>
</dbReference>
<evidence type="ECO:0000259" key="5">
    <source>
        <dbReference type="PROSITE" id="PS50885"/>
    </source>
</evidence>
<keyword evidence="1 3" id="KW-0812">Transmembrane</keyword>
<evidence type="ECO:0000256" key="1">
    <source>
        <dbReference type="ARBA" id="ARBA00022692"/>
    </source>
</evidence>
<accession>A6WGI3</accession>
<feature type="transmembrane region" description="Helical" evidence="3">
    <location>
        <begin position="30"/>
        <end position="49"/>
    </location>
</feature>
<evidence type="ECO:0000259" key="6">
    <source>
        <dbReference type="PROSITE" id="PS50887"/>
    </source>
</evidence>
<evidence type="ECO:0000313" key="8">
    <source>
        <dbReference type="Proteomes" id="UP000001116"/>
    </source>
</evidence>
<protein>
    <submittedName>
        <fullName evidence="7">Diguanylate cyclase/phosphodiesterase</fullName>
    </submittedName>
</protein>
<dbReference type="Pfam" id="PF00563">
    <property type="entry name" value="EAL"/>
    <property type="match status" value="1"/>
</dbReference>
<dbReference type="SUPFAM" id="SSF55073">
    <property type="entry name" value="Nucleotide cyclase"/>
    <property type="match status" value="1"/>
</dbReference>
<sequence length="915" mass="96837">MPRPPAVDPCQVADLPEQRERRTISLRTRLLVLVLVPLIGFSAFASILVTHRIQRVQAAEHAVREVHAAIALDALRARIAEEAIPLVSSVELLELSTAAGTTREREDLAVDLHSLYEEAMSRTDATAADAGTDPLARPAVEGTAARLATVRASRGAGETPSQRTTSNRQLFDKYRYLVEELSAAVDAHLTVAADEVADGQLQDAVDDLRRTARATTLAGEEIPYYLGLVAAPAGGEGPARQSFLGSWAGFRLASGDVLTASGAAVRSGWTAALAHPDSRTVDQTLADAVATPAGGVPDSAVLLSLSTAVVGRDDALRAVLDAAAGAAVEAAETYRAQAQRELLNYSAVTAVLLALSVGGTLYTSRSIAGPLARLAAAARSISLGELVEVHVEGPPEARTVARGLGAAVVSLRSVQAQAQAVADGDLDDEILRRPVGGPLGRVVHASVRQIIGAMHERERLQEDLAHQATHDALTTLPNRAEALAQTDRALRRTRRTGDRVGLLFVDLDQFKTVNDSLGHGAGDAVLRTVAERLRERVRAVDVVARLGGDEFLVVVEPVQDEKGLLDLGQALIDAVSAPIALAGSTETTASVGASVGVAVSRHDPGSPDGSVDADRLLQEAHTAAYRAKAAGRGRVEVYDDELRHALAAQAAVEEGLRHALVADELVLHYQPVTDLDTGRVRSVEALVRWEKPGEGLVPPGRFIPVAESSDLICDLGRWALRTSLAQLRAFDAAGGDCAGLRVAVNVSGRHLRSPRLVDDVRDALAATGTSPERLTLEITETVMVEDRAAWSRLGELRAIGVRIAIDDFGTGYTSFGQLARVPVDVLKIDKSFVDSDDPRTVELVRLVVGAARSFGLGVVAEGVEQAEQVHALRATGCDTVQGFYFSRPVPAARLEDAVRGCQEVFDATCEFETAS</sequence>
<reference evidence="8" key="1">
    <citation type="journal article" date="2008" name="PLoS ONE">
        <title>Survival in nuclear waste, extreme resistance, and potential applications gleaned from the genome sequence of Kineococcus radiotolerans SRS30216.</title>
        <authorList>
            <person name="Bagwell C.E."/>
            <person name="Bhat S."/>
            <person name="Hawkins G.M."/>
            <person name="Smith B.W."/>
            <person name="Biswas T."/>
            <person name="Hoover T.R."/>
            <person name="Saunders E."/>
            <person name="Han C.S."/>
            <person name="Tsodikov O.V."/>
            <person name="Shimkets L.J."/>
        </authorList>
    </citation>
    <scope>NUCLEOTIDE SEQUENCE [LARGE SCALE GENOMIC DNA]</scope>
    <source>
        <strain evidence="8">ATCC BAA-149 / DSM 14245 / SRS30216</strain>
    </source>
</reference>
<dbReference type="SMART" id="SM00052">
    <property type="entry name" value="EAL"/>
    <property type="match status" value="1"/>
</dbReference>
<dbReference type="SMART" id="SM00267">
    <property type="entry name" value="GGDEF"/>
    <property type="match status" value="1"/>
</dbReference>
<dbReference type="PANTHER" id="PTHR44757:SF2">
    <property type="entry name" value="BIOFILM ARCHITECTURE MAINTENANCE PROTEIN MBAA"/>
    <property type="match status" value="1"/>
</dbReference>
<evidence type="ECO:0000256" key="2">
    <source>
        <dbReference type="ARBA" id="ARBA00022989"/>
    </source>
</evidence>
<evidence type="ECO:0000259" key="4">
    <source>
        <dbReference type="PROSITE" id="PS50883"/>
    </source>
</evidence>
<dbReference type="HOGENOM" id="CLU_000445_70_49_11"/>
<organism evidence="7 8">
    <name type="scientific">Kineococcus radiotolerans (strain ATCC BAA-149 / DSM 14245 / SRS30216)</name>
    <dbReference type="NCBI Taxonomy" id="266940"/>
    <lineage>
        <taxon>Bacteria</taxon>
        <taxon>Bacillati</taxon>
        <taxon>Actinomycetota</taxon>
        <taxon>Actinomycetes</taxon>
        <taxon>Kineosporiales</taxon>
        <taxon>Kineosporiaceae</taxon>
        <taxon>Kineococcus</taxon>
    </lineage>
</organism>
<dbReference type="InterPro" id="IPR043128">
    <property type="entry name" value="Rev_trsase/Diguanyl_cyclase"/>
</dbReference>
<dbReference type="Gene3D" id="3.30.70.270">
    <property type="match status" value="1"/>
</dbReference>
<dbReference type="InterPro" id="IPR003660">
    <property type="entry name" value="HAMP_dom"/>
</dbReference>
<dbReference type="eggNOG" id="COG5001">
    <property type="taxonomic scope" value="Bacteria"/>
</dbReference>
<name>A6WGI3_KINRD</name>
<evidence type="ECO:0000256" key="3">
    <source>
        <dbReference type="SAM" id="Phobius"/>
    </source>
</evidence>
<dbReference type="PROSITE" id="PS50883">
    <property type="entry name" value="EAL"/>
    <property type="match status" value="1"/>
</dbReference>
<dbReference type="GO" id="GO:0007165">
    <property type="term" value="P:signal transduction"/>
    <property type="evidence" value="ECO:0007669"/>
    <property type="project" value="InterPro"/>
</dbReference>
<dbReference type="EMBL" id="CP000750">
    <property type="protein sequence ID" value="ABS05922.1"/>
    <property type="molecule type" value="Genomic_DNA"/>
</dbReference>
<dbReference type="PANTHER" id="PTHR44757">
    <property type="entry name" value="DIGUANYLATE CYCLASE DGCP"/>
    <property type="match status" value="1"/>
</dbReference>
<keyword evidence="2 3" id="KW-1133">Transmembrane helix</keyword>
<dbReference type="Proteomes" id="UP000001116">
    <property type="component" value="Chromosome"/>
</dbReference>
<dbReference type="AlphaFoldDB" id="A6WGI3"/>
<dbReference type="Gene3D" id="3.20.20.450">
    <property type="entry name" value="EAL domain"/>
    <property type="match status" value="1"/>
</dbReference>
<dbReference type="SUPFAM" id="SSF141868">
    <property type="entry name" value="EAL domain-like"/>
    <property type="match status" value="1"/>
</dbReference>
<proteinExistence type="predicted"/>
<dbReference type="CDD" id="cd01949">
    <property type="entry name" value="GGDEF"/>
    <property type="match status" value="1"/>
</dbReference>
<gene>
    <name evidence="7" type="ordered locus">Krad_4463</name>
</gene>
<keyword evidence="8" id="KW-1185">Reference proteome</keyword>
<keyword evidence="3" id="KW-0472">Membrane</keyword>
<feature type="domain" description="GGDEF" evidence="6">
    <location>
        <begin position="498"/>
        <end position="640"/>
    </location>
</feature>
<dbReference type="STRING" id="266940.Krad_4463"/>
<dbReference type="KEGG" id="kra:Krad_4463"/>
<feature type="domain" description="EAL" evidence="4">
    <location>
        <begin position="649"/>
        <end position="902"/>
    </location>
</feature>
<dbReference type="InterPro" id="IPR001633">
    <property type="entry name" value="EAL_dom"/>
</dbReference>
<dbReference type="InterPro" id="IPR029787">
    <property type="entry name" value="Nucleotide_cyclase"/>
</dbReference>
<dbReference type="OrthoDB" id="23692at2"/>
<evidence type="ECO:0000313" key="7">
    <source>
        <dbReference type="EMBL" id="ABS05922.1"/>
    </source>
</evidence>
<dbReference type="GO" id="GO:0016020">
    <property type="term" value="C:membrane"/>
    <property type="evidence" value="ECO:0007669"/>
    <property type="project" value="InterPro"/>
</dbReference>
<dbReference type="InterPro" id="IPR052155">
    <property type="entry name" value="Biofilm_reg_signaling"/>
</dbReference>
<dbReference type="Pfam" id="PF00990">
    <property type="entry name" value="GGDEF"/>
    <property type="match status" value="1"/>
</dbReference>